<organism evidence="1 2">
    <name type="scientific">Reinekea blandensis MED297</name>
    <dbReference type="NCBI Taxonomy" id="314283"/>
    <lineage>
        <taxon>Bacteria</taxon>
        <taxon>Pseudomonadati</taxon>
        <taxon>Pseudomonadota</taxon>
        <taxon>Gammaproteobacteria</taxon>
        <taxon>Oceanospirillales</taxon>
        <taxon>Saccharospirillaceae</taxon>
        <taxon>Reinekea</taxon>
    </lineage>
</organism>
<dbReference type="SUPFAM" id="SSF82171">
    <property type="entry name" value="DPP6 N-terminal domain-like"/>
    <property type="match status" value="1"/>
</dbReference>
<dbReference type="STRING" id="314283.MED297_18468"/>
<dbReference type="Proteomes" id="UP000005953">
    <property type="component" value="Unassembled WGS sequence"/>
</dbReference>
<sequence length="653" mass="71464">MIRNFIAPLVCLVLVACVQVPDGSGSAPSVQLMLQSPKAYPGSSVQVSAIIDNGQSEADKFSYQWSSSDSAVTLDPDSSGATAIFKVGVGVATNQQVTLTASVKDADGDRTEKSISVDISNEPFIVIDGQTEEVQTANSKPLYLTGIYSAKQVNLKSADAMASDNYLVDISPDGRYVFYTQLLINTQWQARLFDAKTGLNHHVNLDFDNHDSNEFQSYWSQDSHYLAIQAPHDEDSAQDKLYWMSTLVLPEVETVLEPESETLSIDALIWSDNNLVREEQAHAALITGNTVKVLNPASETPLVEVLSDTGVAFTGSVISGASWTTNQLFFLGGVAVPAGEGTTNNLHLFRWSPGNGKTIRVSEMSTVAVDGYETYEANQVVYAQGNRLRLHDGDDSLLLTLTGSSVVLTAASEFDWSEDGQRLGILTEPSNTGNSGSWTLHSWATNSKKNVPVSWLNEMGGSNVADWQWNENRTSLTILSHDGNAKQNTIYLADGTVDDSEYEVVSGIFTDDSGSANSTMTQLETQLVRSEGGQWQLYWGYDKTNNSTHLDLWALNTETEESRNLSRLLDEYQKPVAAGVFENADGFDKEDPVYAGKVIHWVSSSELAFSVNSGDTSDEYIDIRYVDLTRADLPKSIILDRENLTEIKNLLMP</sequence>
<evidence type="ECO:0000313" key="2">
    <source>
        <dbReference type="Proteomes" id="UP000005953"/>
    </source>
</evidence>
<proteinExistence type="predicted"/>
<evidence type="ECO:0000313" key="1">
    <source>
        <dbReference type="EMBL" id="EAR09300.1"/>
    </source>
</evidence>
<gene>
    <name evidence="1" type="ORF">MED297_18468</name>
</gene>
<keyword evidence="2" id="KW-1185">Reference proteome</keyword>
<name>A4BEW5_9GAMM</name>
<dbReference type="OrthoDB" id="39703at2"/>
<comment type="caution">
    <text evidence="1">The sequence shown here is derived from an EMBL/GenBank/DDBJ whole genome shotgun (WGS) entry which is preliminary data.</text>
</comment>
<reference evidence="1 2" key="1">
    <citation type="submission" date="2006-02" db="EMBL/GenBank/DDBJ databases">
        <authorList>
            <person name="Pinhassi J."/>
            <person name="Pedros-Alio C."/>
            <person name="Ferriera S."/>
            <person name="Johnson J."/>
            <person name="Kravitz S."/>
            <person name="Halpern A."/>
            <person name="Remington K."/>
            <person name="Beeson K."/>
            <person name="Tran B."/>
            <person name="Rogers Y.-H."/>
            <person name="Friedman R."/>
            <person name="Venter J.C."/>
        </authorList>
    </citation>
    <scope>NUCLEOTIDE SEQUENCE [LARGE SCALE GENOMIC DNA]</scope>
    <source>
        <strain evidence="1 2">MED297</strain>
    </source>
</reference>
<dbReference type="EMBL" id="AAOE01000011">
    <property type="protein sequence ID" value="EAR09300.1"/>
    <property type="molecule type" value="Genomic_DNA"/>
</dbReference>
<dbReference type="HOGENOM" id="CLU_419702_0_0_6"/>
<dbReference type="AlphaFoldDB" id="A4BEW5"/>
<protein>
    <submittedName>
        <fullName evidence="1">Uncharacterized protein</fullName>
    </submittedName>
</protein>
<dbReference type="RefSeq" id="WP_008044204.1">
    <property type="nucleotide sequence ID" value="NZ_CH724151.1"/>
</dbReference>
<accession>A4BEW5</accession>
<dbReference type="PROSITE" id="PS51257">
    <property type="entry name" value="PROKAR_LIPOPROTEIN"/>
    <property type="match status" value="1"/>
</dbReference>